<reference evidence="1" key="1">
    <citation type="submission" date="2018-11" db="EMBL/GenBank/DDBJ databases">
        <authorList>
            <consortium name="Pathogen Informatics"/>
        </authorList>
    </citation>
    <scope>NUCLEOTIDE SEQUENCE</scope>
</reference>
<proteinExistence type="predicted"/>
<feature type="non-terminal residue" evidence="1">
    <location>
        <position position="95"/>
    </location>
</feature>
<protein>
    <submittedName>
        <fullName evidence="1">Uncharacterized protein</fullName>
    </submittedName>
</protein>
<keyword evidence="2" id="KW-1185">Reference proteome</keyword>
<gene>
    <name evidence="1" type="ORF">PXEA_LOCUS37426</name>
</gene>
<dbReference type="EMBL" id="CAAALY010287719">
    <property type="protein sequence ID" value="VEL43986.1"/>
    <property type="molecule type" value="Genomic_DNA"/>
</dbReference>
<dbReference type="Proteomes" id="UP000784294">
    <property type="component" value="Unassembled WGS sequence"/>
</dbReference>
<comment type="caution">
    <text evidence="1">The sequence shown here is derived from an EMBL/GenBank/DDBJ whole genome shotgun (WGS) entry which is preliminary data.</text>
</comment>
<dbReference type="AlphaFoldDB" id="A0A3S5B2H7"/>
<sequence length="95" mass="10513">MRQTARNGLRAVRTPRLCEATRSGVARYHLQSTPPSIHQSVHSSTPAIPPSTWPFIRFLVSSQPLNSSTFTLVSFLTGSLFPSRLLHFSSPHTPT</sequence>
<name>A0A3S5B2H7_9PLAT</name>
<evidence type="ECO:0000313" key="2">
    <source>
        <dbReference type="Proteomes" id="UP000784294"/>
    </source>
</evidence>
<accession>A0A3S5B2H7</accession>
<organism evidence="1 2">
    <name type="scientific">Protopolystoma xenopodis</name>
    <dbReference type="NCBI Taxonomy" id="117903"/>
    <lineage>
        <taxon>Eukaryota</taxon>
        <taxon>Metazoa</taxon>
        <taxon>Spiralia</taxon>
        <taxon>Lophotrochozoa</taxon>
        <taxon>Platyhelminthes</taxon>
        <taxon>Monogenea</taxon>
        <taxon>Polyopisthocotylea</taxon>
        <taxon>Polystomatidea</taxon>
        <taxon>Polystomatidae</taxon>
        <taxon>Protopolystoma</taxon>
    </lineage>
</organism>
<evidence type="ECO:0000313" key="1">
    <source>
        <dbReference type="EMBL" id="VEL43986.1"/>
    </source>
</evidence>